<protein>
    <submittedName>
        <fullName evidence="1">Uncharacterized protein</fullName>
    </submittedName>
</protein>
<proteinExistence type="predicted"/>
<dbReference type="Proteomes" id="UP001500218">
    <property type="component" value="Unassembled WGS sequence"/>
</dbReference>
<evidence type="ECO:0000313" key="2">
    <source>
        <dbReference type="Proteomes" id="UP001500218"/>
    </source>
</evidence>
<reference evidence="2" key="1">
    <citation type="journal article" date="2019" name="Int. J. Syst. Evol. Microbiol.">
        <title>The Global Catalogue of Microorganisms (GCM) 10K type strain sequencing project: providing services to taxonomists for standard genome sequencing and annotation.</title>
        <authorList>
            <consortium name="The Broad Institute Genomics Platform"/>
            <consortium name="The Broad Institute Genome Sequencing Center for Infectious Disease"/>
            <person name="Wu L."/>
            <person name="Ma J."/>
        </authorList>
    </citation>
    <scope>NUCLEOTIDE SEQUENCE [LARGE SCALE GENOMIC DNA]</scope>
    <source>
        <strain evidence="2">JCM 13250</strain>
    </source>
</reference>
<sequence>MVVVAVSSMGPPRCLPHAAEPIFLAKVTPQRRCQLCHARTETHPAKPPPSPLSLVRPDLTALELPVE</sequence>
<gene>
    <name evidence="1" type="ORF">GCM10009682_00960</name>
</gene>
<keyword evidence="2" id="KW-1185">Reference proteome</keyword>
<dbReference type="EMBL" id="BAAALT010000003">
    <property type="protein sequence ID" value="GAA1782656.1"/>
    <property type="molecule type" value="Genomic_DNA"/>
</dbReference>
<organism evidence="1 2">
    <name type="scientific">Luedemannella flava</name>
    <dbReference type="NCBI Taxonomy" id="349316"/>
    <lineage>
        <taxon>Bacteria</taxon>
        <taxon>Bacillati</taxon>
        <taxon>Actinomycetota</taxon>
        <taxon>Actinomycetes</taxon>
        <taxon>Micromonosporales</taxon>
        <taxon>Micromonosporaceae</taxon>
        <taxon>Luedemannella</taxon>
    </lineage>
</organism>
<comment type="caution">
    <text evidence="1">The sequence shown here is derived from an EMBL/GenBank/DDBJ whole genome shotgun (WGS) entry which is preliminary data.</text>
</comment>
<evidence type="ECO:0000313" key="1">
    <source>
        <dbReference type="EMBL" id="GAA1782656.1"/>
    </source>
</evidence>
<name>A0ABP4XGX5_9ACTN</name>
<accession>A0ABP4XGX5</accession>